<gene>
    <name evidence="3" type="ORF">CANCADRAFT_42313</name>
</gene>
<organism evidence="3 4">
    <name type="scientific">Tortispora caseinolytica NRRL Y-17796</name>
    <dbReference type="NCBI Taxonomy" id="767744"/>
    <lineage>
        <taxon>Eukaryota</taxon>
        <taxon>Fungi</taxon>
        <taxon>Dikarya</taxon>
        <taxon>Ascomycota</taxon>
        <taxon>Saccharomycotina</taxon>
        <taxon>Trigonopsidomycetes</taxon>
        <taxon>Trigonopsidales</taxon>
        <taxon>Trigonopsidaceae</taxon>
        <taxon>Tortispora</taxon>
    </lineage>
</organism>
<dbReference type="Pfam" id="PF07954">
    <property type="entry name" value="DUF1689"/>
    <property type="match status" value="1"/>
</dbReference>
<feature type="transmembrane region" description="Helical" evidence="2">
    <location>
        <begin position="50"/>
        <end position="68"/>
    </location>
</feature>
<protein>
    <submittedName>
        <fullName evidence="3">Uncharacterized protein</fullName>
    </submittedName>
</protein>
<keyword evidence="4" id="KW-1185">Reference proteome</keyword>
<feature type="compositionally biased region" description="Acidic residues" evidence="1">
    <location>
        <begin position="252"/>
        <end position="261"/>
    </location>
</feature>
<accession>A0A1E4TIV2</accession>
<name>A0A1E4TIV2_9ASCO</name>
<feature type="compositionally biased region" description="Polar residues" evidence="1">
    <location>
        <begin position="196"/>
        <end position="218"/>
    </location>
</feature>
<keyword evidence="2" id="KW-1133">Transmembrane helix</keyword>
<proteinExistence type="predicted"/>
<dbReference type="EMBL" id="KV453841">
    <property type="protein sequence ID" value="ODV91676.1"/>
    <property type="molecule type" value="Genomic_DNA"/>
</dbReference>
<evidence type="ECO:0000256" key="2">
    <source>
        <dbReference type="SAM" id="Phobius"/>
    </source>
</evidence>
<feature type="region of interest" description="Disordered" evidence="1">
    <location>
        <begin position="274"/>
        <end position="294"/>
    </location>
</feature>
<keyword evidence="2" id="KW-0812">Transmembrane</keyword>
<sequence>MSDSNVTEHYPIAVKENEEFVRFYAAERRLSLNQRKEVADALWKVDRSRMLGLVAGSLIFGLIVNVGTRNANPQRRSINTLIGSFMGLMIGGDVAEAIGLAKLSARYTDTPNMNVTMNYVRLHGGVIWTPYFVATSQNPKLLNIIDEKLKSNPEMNKLIGQEMVRIREEKIASGEASSMADFEVNSNDTAIDSAAQNWKPTPANTTKSSNAPAQSETSAWDVIRQDQGASNSAWDSIRNGKASSKQRKPQSEYDDTFDYDDTEKAQKLFDQQLELERSGSELPDDFSESEKKYF</sequence>
<feature type="region of interest" description="Disordered" evidence="1">
    <location>
        <begin position="196"/>
        <end position="262"/>
    </location>
</feature>
<dbReference type="Proteomes" id="UP000095023">
    <property type="component" value="Unassembled WGS sequence"/>
</dbReference>
<evidence type="ECO:0000313" key="3">
    <source>
        <dbReference type="EMBL" id="ODV91676.1"/>
    </source>
</evidence>
<reference evidence="4" key="1">
    <citation type="submission" date="2016-02" db="EMBL/GenBank/DDBJ databases">
        <title>Comparative genomics of biotechnologically important yeasts.</title>
        <authorList>
            <consortium name="DOE Joint Genome Institute"/>
            <person name="Riley R."/>
            <person name="Haridas S."/>
            <person name="Wolfe K.H."/>
            <person name="Lopes M.R."/>
            <person name="Hittinger C.T."/>
            <person name="Goker M."/>
            <person name="Salamov A."/>
            <person name="Wisecaver J."/>
            <person name="Long T.M."/>
            <person name="Aerts A.L."/>
            <person name="Barry K."/>
            <person name="Choi C."/>
            <person name="Clum A."/>
            <person name="Coughlan A.Y."/>
            <person name="Deshpande S."/>
            <person name="Douglass A.P."/>
            <person name="Hanson S.J."/>
            <person name="Klenk H.-P."/>
            <person name="Labutti K."/>
            <person name="Lapidus A."/>
            <person name="Lindquist E."/>
            <person name="Lipzen A."/>
            <person name="Meier-Kolthoff J.P."/>
            <person name="Ohm R.A."/>
            <person name="Otillar R.P."/>
            <person name="Pangilinan J."/>
            <person name="Peng Y."/>
            <person name="Rokas A."/>
            <person name="Rosa C.A."/>
            <person name="Scheuner C."/>
            <person name="Sibirny A.A."/>
            <person name="Slot J.C."/>
            <person name="Stielow J.B."/>
            <person name="Sun H."/>
            <person name="Kurtzman C.P."/>
            <person name="Blackwell M."/>
            <person name="Jeffries T.W."/>
            <person name="Grigoriev I.V."/>
        </authorList>
    </citation>
    <scope>NUCLEOTIDE SEQUENCE [LARGE SCALE GENOMIC DNA]</scope>
    <source>
        <strain evidence="4">NRRL Y-17796</strain>
    </source>
</reference>
<keyword evidence="2" id="KW-0472">Membrane</keyword>
<evidence type="ECO:0000313" key="4">
    <source>
        <dbReference type="Proteomes" id="UP000095023"/>
    </source>
</evidence>
<dbReference type="InterPro" id="IPR012470">
    <property type="entry name" value="Pup1-like"/>
</dbReference>
<evidence type="ECO:0000256" key="1">
    <source>
        <dbReference type="SAM" id="MobiDB-lite"/>
    </source>
</evidence>
<dbReference type="AlphaFoldDB" id="A0A1E4TIV2"/>